<gene>
    <name evidence="7" type="ORF">EVOR1521_LOCUS9222</name>
</gene>
<comment type="similarity">
    <text evidence="1">Belongs to the DeSI family.</text>
</comment>
<evidence type="ECO:0000256" key="5">
    <source>
        <dbReference type="SAM" id="MobiDB-lite"/>
    </source>
</evidence>
<feature type="coiled-coil region" evidence="4">
    <location>
        <begin position="1018"/>
        <end position="1067"/>
    </location>
</feature>
<evidence type="ECO:0000259" key="6">
    <source>
        <dbReference type="PROSITE" id="PS51858"/>
    </source>
</evidence>
<dbReference type="GO" id="GO:0006508">
    <property type="term" value="P:proteolysis"/>
    <property type="evidence" value="ECO:0007669"/>
    <property type="project" value="UniProtKB-KW"/>
</dbReference>
<keyword evidence="3" id="KW-0378">Hydrolase</keyword>
<feature type="region of interest" description="Disordered" evidence="5">
    <location>
        <begin position="746"/>
        <end position="789"/>
    </location>
</feature>
<dbReference type="SMART" id="SM01179">
    <property type="entry name" value="DUF862"/>
    <property type="match status" value="1"/>
</dbReference>
<reference evidence="7" key="1">
    <citation type="submission" date="2023-08" db="EMBL/GenBank/DDBJ databases">
        <authorList>
            <person name="Chen Y."/>
            <person name="Shah S."/>
            <person name="Dougan E. K."/>
            <person name="Thang M."/>
            <person name="Chan C."/>
        </authorList>
    </citation>
    <scope>NUCLEOTIDE SEQUENCE</scope>
</reference>
<evidence type="ECO:0000313" key="8">
    <source>
        <dbReference type="Proteomes" id="UP001178507"/>
    </source>
</evidence>
<dbReference type="Proteomes" id="UP001178507">
    <property type="component" value="Unassembled WGS sequence"/>
</dbReference>
<dbReference type="InterPro" id="IPR008580">
    <property type="entry name" value="PPPDE_dom"/>
</dbReference>
<evidence type="ECO:0000256" key="2">
    <source>
        <dbReference type="ARBA" id="ARBA00022670"/>
    </source>
</evidence>
<dbReference type="EMBL" id="CAUJNA010000823">
    <property type="protein sequence ID" value="CAJ1381583.1"/>
    <property type="molecule type" value="Genomic_DNA"/>
</dbReference>
<feature type="coiled-coil region" evidence="4">
    <location>
        <begin position="381"/>
        <end position="408"/>
    </location>
</feature>
<keyword evidence="4" id="KW-0175">Coiled coil</keyword>
<dbReference type="PROSITE" id="PS51858">
    <property type="entry name" value="PPPDE"/>
    <property type="match status" value="1"/>
</dbReference>
<proteinExistence type="inferred from homology"/>
<sequence>MPFGGPRLLPGHQPAAAVAIAAFRAPRGAGGPRSRTSDLVTYRHSEYSGGSAAECGVCPGRFAIGLARERAHRAWPPRYEADTNDAPDAMDVLAALPPGTLEALAGRSVPDPPRPGTLHFTKPEPAPPAPPRSTSRPGQVAPGERVVFPGLLIAQTEDGARQIHASEPSFGIFDLERERYFKAWSATAKKTRLWKRQKREENCRRWLGKKARAQAFWQLLQGLGTLESFRPVTDPARLVRGDRVRVGRREAQFLSCTDKGVCKVIFDEAAEAQIVATRDVYKIEYLPHPYTAALAFLVWSQWAQTELQLAVARLRSELAYHRAIGKIGRALLAMTTFTDRMLGVKLSLRRWRGFVAAKELEKSRRLQLRQAFRAWFEILVMVKHNNALDQLDQTYAELQETRSQYLKAGMRSEKMKVIMDQLFLMDLDLWGSWVLSAWRWAVRLGRASDDFALQARLKRAEQALKLTDAMAKVSIDFAKPHFHAWITMVRHDRRRKILAARWIYGVGSDTLGKVFNAWRDLKYSEFEAVSRQLQRKEQEFRELHALSSQLYLFSQQATGRVQRMESALGAADRALATSAQRGEELQREALELQQRLLQQQQSSALQRQQYEFQMNRRSEAEFAAQEAQNLRLQAELRASEDQQVHLHQQMGDFRAESEELLRRQLEQCLAEAEELQRAERAEALCGRSAEEGAAFHAEEAAAARLRAAESEAEAQRWRQRGEAAAQRARTLQQELPHHLQDEAATLPRPEARAVPTETVQPPAASAEIPREERRNEAEEEEEEDEEEGYTMEEWMEFFEEEGLSSEYLEAMEKIFKRLNLAGHVPVEVLNRCLEDPAVELRRSVRRGLLDFLHDVEEEVEWQTGRSPSVLLEEDGGKGDPPWRTCQLEIGFPVWKSVSVRSVYFFIVHYNSILSTNVKTIGDGFCSIALRIPEGASVSRVLYINQNQFGPNIVKQAIEGYTDACRVTFLSAALRGTAADILVLGVREIYQYGWAADPMLEKVLLIGDAPAAEINFQLLRELQERRAREERDRLKQIAAEEERRVCERQEAEEARQAAQREAEHLQQVVDAMEDPVDVEEAKRAVQYWTCDGIYLSARHLFAMAAGPSEWQTLVPACLLKDGGATAECQTLLPMKLAEQEAERVEQGEAVWLHVYDLTDNFHVPVLNSALRTAHCGLFHAGVEVFGREFSFGAGRSSGVYSCAPKGHTGHPYRESLLLGFTTMSKQEVKQLLREMKQEWRGSSYRLLSRNCVHFCSALGLTLGPREPMINGPGIFASSPKVCAPGRGGSAQLGLWHGRPRAAAGERHCRQRCGGGPQLGPEFALSRRPKAISAGAIGLATFDCCQLLDEPGMQVSQEQPRTEPIAPRAALPATARFEQTDCHLREAPRKLPISNCAMAPNVQLEFARMFRRL</sequence>
<dbReference type="GO" id="GO:0016579">
    <property type="term" value="P:protein deubiquitination"/>
    <property type="evidence" value="ECO:0007669"/>
    <property type="project" value="TreeGrafter"/>
</dbReference>
<protein>
    <recommendedName>
        <fullName evidence="6">PPPDE domain-containing protein</fullName>
    </recommendedName>
</protein>
<evidence type="ECO:0000256" key="1">
    <source>
        <dbReference type="ARBA" id="ARBA00008140"/>
    </source>
</evidence>
<dbReference type="PANTHER" id="PTHR12378">
    <property type="entry name" value="DESUMOYLATING ISOPEPTIDASE"/>
    <property type="match status" value="1"/>
</dbReference>
<dbReference type="PANTHER" id="PTHR12378:SF9">
    <property type="entry name" value="OS06G0107000 PROTEIN"/>
    <property type="match status" value="1"/>
</dbReference>
<comment type="caution">
    <text evidence="7">The sequence shown here is derived from an EMBL/GenBank/DDBJ whole genome shotgun (WGS) entry which is preliminary data.</text>
</comment>
<evidence type="ECO:0000256" key="4">
    <source>
        <dbReference type="SAM" id="Coils"/>
    </source>
</evidence>
<organism evidence="7 8">
    <name type="scientific">Effrenium voratum</name>
    <dbReference type="NCBI Taxonomy" id="2562239"/>
    <lineage>
        <taxon>Eukaryota</taxon>
        <taxon>Sar</taxon>
        <taxon>Alveolata</taxon>
        <taxon>Dinophyceae</taxon>
        <taxon>Suessiales</taxon>
        <taxon>Symbiodiniaceae</taxon>
        <taxon>Effrenium</taxon>
    </lineage>
</organism>
<name>A0AA36I5Q5_9DINO</name>
<dbReference type="Pfam" id="PF05903">
    <property type="entry name" value="Peptidase_C97"/>
    <property type="match status" value="1"/>
</dbReference>
<feature type="domain" description="PPPDE" evidence="6">
    <location>
        <begin position="1147"/>
        <end position="1269"/>
    </location>
</feature>
<feature type="coiled-coil region" evidence="4">
    <location>
        <begin position="575"/>
        <end position="734"/>
    </location>
</feature>
<dbReference type="InterPro" id="IPR042266">
    <property type="entry name" value="PPPDE_sf"/>
</dbReference>
<dbReference type="Gene3D" id="3.90.1720.30">
    <property type="entry name" value="PPPDE domains"/>
    <property type="match status" value="1"/>
</dbReference>
<accession>A0AA36I5Q5</accession>
<evidence type="ECO:0000313" key="7">
    <source>
        <dbReference type="EMBL" id="CAJ1381583.1"/>
    </source>
</evidence>
<keyword evidence="8" id="KW-1185">Reference proteome</keyword>
<dbReference type="GO" id="GO:0101005">
    <property type="term" value="F:deubiquitinase activity"/>
    <property type="evidence" value="ECO:0007669"/>
    <property type="project" value="TreeGrafter"/>
</dbReference>
<feature type="region of interest" description="Disordered" evidence="5">
    <location>
        <begin position="103"/>
        <end position="141"/>
    </location>
</feature>
<feature type="compositionally biased region" description="Acidic residues" evidence="5">
    <location>
        <begin position="777"/>
        <end position="789"/>
    </location>
</feature>
<keyword evidence="2" id="KW-0645">Protease</keyword>
<evidence type="ECO:0000256" key="3">
    <source>
        <dbReference type="ARBA" id="ARBA00022801"/>
    </source>
</evidence>